<dbReference type="PANTHER" id="PTHR43372:SF4">
    <property type="entry name" value="FATTY-ACID AMIDE HYDROLASE 2"/>
    <property type="match status" value="1"/>
</dbReference>
<dbReference type="AlphaFoldDB" id="A0A443RW37"/>
<dbReference type="InterPro" id="IPR052739">
    <property type="entry name" value="FAAH2"/>
</dbReference>
<sequence length="107" mass="12112">IFGLSNHTIQSIIFSHVCQLDLNYDKRNVDLFEKLKNNFYDLFGPNGIFLYPSEPSVAHNIINSYIDYCNFCYTVVAAPYKDHVTLAVAKELESAFGGWVSPCKVVV</sequence>
<accession>A0A443RW37</accession>
<dbReference type="OrthoDB" id="6512515at2759"/>
<name>A0A443RW37_9ACAR</name>
<evidence type="ECO:0000313" key="2">
    <source>
        <dbReference type="Proteomes" id="UP000288716"/>
    </source>
</evidence>
<evidence type="ECO:0000313" key="1">
    <source>
        <dbReference type="EMBL" id="RWS19368.1"/>
    </source>
</evidence>
<proteinExistence type="predicted"/>
<organism evidence="1 2">
    <name type="scientific">Leptotrombidium deliense</name>
    <dbReference type="NCBI Taxonomy" id="299467"/>
    <lineage>
        <taxon>Eukaryota</taxon>
        <taxon>Metazoa</taxon>
        <taxon>Ecdysozoa</taxon>
        <taxon>Arthropoda</taxon>
        <taxon>Chelicerata</taxon>
        <taxon>Arachnida</taxon>
        <taxon>Acari</taxon>
        <taxon>Acariformes</taxon>
        <taxon>Trombidiformes</taxon>
        <taxon>Prostigmata</taxon>
        <taxon>Anystina</taxon>
        <taxon>Parasitengona</taxon>
        <taxon>Trombiculoidea</taxon>
        <taxon>Trombiculidae</taxon>
        <taxon>Leptotrombidium</taxon>
    </lineage>
</organism>
<dbReference type="PANTHER" id="PTHR43372">
    <property type="entry name" value="FATTY-ACID AMIDE HYDROLASE"/>
    <property type="match status" value="1"/>
</dbReference>
<dbReference type="VEuPathDB" id="VectorBase:LDEU012672"/>
<protein>
    <submittedName>
        <fullName evidence="1">Uncharacterized protein</fullName>
    </submittedName>
</protein>
<gene>
    <name evidence="1" type="ORF">B4U80_01668</name>
</gene>
<dbReference type="EMBL" id="NCKV01027091">
    <property type="protein sequence ID" value="RWS19368.1"/>
    <property type="molecule type" value="Genomic_DNA"/>
</dbReference>
<feature type="non-terminal residue" evidence="1">
    <location>
        <position position="1"/>
    </location>
</feature>
<reference evidence="1 2" key="1">
    <citation type="journal article" date="2018" name="Gigascience">
        <title>Genomes of trombidid mites reveal novel predicted allergens and laterally-transferred genes associated with secondary metabolism.</title>
        <authorList>
            <person name="Dong X."/>
            <person name="Chaisiri K."/>
            <person name="Xia D."/>
            <person name="Armstrong S.D."/>
            <person name="Fang Y."/>
            <person name="Donnelly M.J."/>
            <person name="Kadowaki T."/>
            <person name="McGarry J.W."/>
            <person name="Darby A.C."/>
            <person name="Makepeace B.L."/>
        </authorList>
    </citation>
    <scope>NUCLEOTIDE SEQUENCE [LARGE SCALE GENOMIC DNA]</scope>
    <source>
        <strain evidence="1">UoL-UT</strain>
    </source>
</reference>
<dbReference type="Proteomes" id="UP000288716">
    <property type="component" value="Unassembled WGS sequence"/>
</dbReference>
<dbReference type="GO" id="GO:0012505">
    <property type="term" value="C:endomembrane system"/>
    <property type="evidence" value="ECO:0007669"/>
    <property type="project" value="TreeGrafter"/>
</dbReference>
<comment type="caution">
    <text evidence="1">The sequence shown here is derived from an EMBL/GenBank/DDBJ whole genome shotgun (WGS) entry which is preliminary data.</text>
</comment>
<feature type="non-terminal residue" evidence="1">
    <location>
        <position position="107"/>
    </location>
</feature>
<keyword evidence="2" id="KW-1185">Reference proteome</keyword>
<dbReference type="STRING" id="299467.A0A443RW37"/>